<keyword evidence="2" id="KW-1185">Reference proteome</keyword>
<proteinExistence type="predicted"/>
<dbReference type="Proteomes" id="UP000070255">
    <property type="component" value="Unassembled WGS sequence"/>
</dbReference>
<protein>
    <submittedName>
        <fullName evidence="1">Uncharacterized protein</fullName>
    </submittedName>
</protein>
<reference evidence="1 2" key="1">
    <citation type="submission" date="2015-11" db="EMBL/GenBank/DDBJ databases">
        <authorList>
            <person name="Sahl J."/>
            <person name="Wagner D."/>
            <person name="Keim P."/>
        </authorList>
    </citation>
    <scope>NUCLEOTIDE SEQUENCE [LARGE SCALE GENOMIC DNA]</scope>
    <source>
        <strain evidence="1 2">BDU18</strain>
    </source>
</reference>
<gene>
    <name evidence="1" type="ORF">WS72_18245</name>
</gene>
<evidence type="ECO:0000313" key="1">
    <source>
        <dbReference type="EMBL" id="KWZ44603.1"/>
    </source>
</evidence>
<organism evidence="1 2">
    <name type="scientific">Burkholderia savannae</name>
    <dbReference type="NCBI Taxonomy" id="1637837"/>
    <lineage>
        <taxon>Bacteria</taxon>
        <taxon>Pseudomonadati</taxon>
        <taxon>Pseudomonadota</taxon>
        <taxon>Betaproteobacteria</taxon>
        <taxon>Burkholderiales</taxon>
        <taxon>Burkholderiaceae</taxon>
        <taxon>Burkholderia</taxon>
        <taxon>pseudomallei group</taxon>
    </lineage>
</organism>
<sequence>MQRFREIGFERGDLICFLNERGIQHSLGELYPIKGRNQSLLALAPDFRDPLRDELREAWMRAIDKNDYKSIFKALALLADERKDDLRSPLKGYLKSLNVVVYEYFDDDGDKTNRHFKEETMRGRMRNKSD</sequence>
<name>A0ABR5THX9_9BURK</name>
<evidence type="ECO:0000313" key="2">
    <source>
        <dbReference type="Proteomes" id="UP000070255"/>
    </source>
</evidence>
<dbReference type="EMBL" id="LNJQ01000001">
    <property type="protein sequence ID" value="KWZ44603.1"/>
    <property type="molecule type" value="Genomic_DNA"/>
</dbReference>
<accession>A0ABR5THX9</accession>
<comment type="caution">
    <text evidence="1">The sequence shown here is derived from an EMBL/GenBank/DDBJ whole genome shotgun (WGS) entry which is preliminary data.</text>
</comment>